<feature type="region of interest" description="Disordered" evidence="1">
    <location>
        <begin position="39"/>
        <end position="58"/>
    </location>
</feature>
<sequence>MERRLLILFWTLFTFNTGLVLTPLPQLAATKLNLKEAAAKKGSRAEKLPRDPKEPQSLDMSSGVAVFTWSGIRGGHTGGRGDVLVTHIRTRSVYITATWTLSGLTHQRELCRMDSPITEGKDHLRKRGSTHRRCHGAPVTMSATNIVQLSAVEGSHKGSSKTGYYSDRTMFIERPHGVMPTAQGLKMSFWIN</sequence>
<keyword evidence="4" id="KW-1185">Reference proteome</keyword>
<evidence type="ECO:0000256" key="2">
    <source>
        <dbReference type="SAM" id="SignalP"/>
    </source>
</evidence>
<proteinExistence type="predicted"/>
<dbReference type="EMBL" id="OW240917">
    <property type="protein sequence ID" value="CAH2303210.1"/>
    <property type="molecule type" value="Genomic_DNA"/>
</dbReference>
<dbReference type="Proteomes" id="UP001295444">
    <property type="component" value="Chromosome 06"/>
</dbReference>
<accession>A0AAD1SQJ6</accession>
<feature type="signal peptide" evidence="2">
    <location>
        <begin position="1"/>
        <end position="20"/>
    </location>
</feature>
<organism evidence="3 4">
    <name type="scientific">Pelobates cultripes</name>
    <name type="common">Western spadefoot toad</name>
    <dbReference type="NCBI Taxonomy" id="61616"/>
    <lineage>
        <taxon>Eukaryota</taxon>
        <taxon>Metazoa</taxon>
        <taxon>Chordata</taxon>
        <taxon>Craniata</taxon>
        <taxon>Vertebrata</taxon>
        <taxon>Euteleostomi</taxon>
        <taxon>Amphibia</taxon>
        <taxon>Batrachia</taxon>
        <taxon>Anura</taxon>
        <taxon>Pelobatoidea</taxon>
        <taxon>Pelobatidae</taxon>
        <taxon>Pelobates</taxon>
    </lineage>
</organism>
<evidence type="ECO:0000313" key="3">
    <source>
        <dbReference type="EMBL" id="CAH2303210.1"/>
    </source>
</evidence>
<name>A0AAD1SQJ6_PELCU</name>
<keyword evidence="2" id="KW-0732">Signal</keyword>
<feature type="compositionally biased region" description="Basic and acidic residues" evidence="1">
    <location>
        <begin position="39"/>
        <end position="56"/>
    </location>
</feature>
<feature type="chain" id="PRO_5042030905" evidence="2">
    <location>
        <begin position="21"/>
        <end position="192"/>
    </location>
</feature>
<evidence type="ECO:0000313" key="4">
    <source>
        <dbReference type="Proteomes" id="UP001295444"/>
    </source>
</evidence>
<gene>
    <name evidence="3" type="ORF">PECUL_23A004018</name>
</gene>
<protein>
    <submittedName>
        <fullName evidence="3">Uncharacterized protein</fullName>
    </submittedName>
</protein>
<evidence type="ECO:0000256" key="1">
    <source>
        <dbReference type="SAM" id="MobiDB-lite"/>
    </source>
</evidence>
<reference evidence="3" key="1">
    <citation type="submission" date="2022-03" db="EMBL/GenBank/DDBJ databases">
        <authorList>
            <person name="Alioto T."/>
            <person name="Alioto T."/>
            <person name="Gomez Garrido J."/>
        </authorList>
    </citation>
    <scope>NUCLEOTIDE SEQUENCE</scope>
</reference>
<dbReference type="AlphaFoldDB" id="A0AAD1SQJ6"/>